<dbReference type="RefSeq" id="WP_150413992.1">
    <property type="nucleotide sequence ID" value="NZ_VYQF01000001.1"/>
</dbReference>
<organism evidence="6 7">
    <name type="scientific">Ginsengibacter hankyongi</name>
    <dbReference type="NCBI Taxonomy" id="2607284"/>
    <lineage>
        <taxon>Bacteria</taxon>
        <taxon>Pseudomonadati</taxon>
        <taxon>Bacteroidota</taxon>
        <taxon>Chitinophagia</taxon>
        <taxon>Chitinophagales</taxon>
        <taxon>Chitinophagaceae</taxon>
        <taxon>Ginsengibacter</taxon>
    </lineage>
</organism>
<keyword evidence="3 4" id="KW-0234">DNA repair</keyword>
<dbReference type="InterPro" id="IPR003717">
    <property type="entry name" value="RecO"/>
</dbReference>
<evidence type="ECO:0000256" key="1">
    <source>
        <dbReference type="ARBA" id="ARBA00022763"/>
    </source>
</evidence>
<dbReference type="InterPro" id="IPR022572">
    <property type="entry name" value="DNA_rep/recomb_RecO_N"/>
</dbReference>
<evidence type="ECO:0000313" key="6">
    <source>
        <dbReference type="EMBL" id="KAA9041863.1"/>
    </source>
</evidence>
<dbReference type="HAMAP" id="MF_00201">
    <property type="entry name" value="RecO"/>
    <property type="match status" value="1"/>
</dbReference>
<dbReference type="NCBIfam" id="TIGR00613">
    <property type="entry name" value="reco"/>
    <property type="match status" value="1"/>
</dbReference>
<feature type="domain" description="DNA replication/recombination mediator RecO N-terminal" evidence="5">
    <location>
        <begin position="1"/>
        <end position="77"/>
    </location>
</feature>
<keyword evidence="1 4" id="KW-0227">DNA damage</keyword>
<dbReference type="PANTHER" id="PTHR33991">
    <property type="entry name" value="DNA REPAIR PROTEIN RECO"/>
    <property type="match status" value="1"/>
</dbReference>
<accession>A0A5J5INF7</accession>
<evidence type="ECO:0000256" key="3">
    <source>
        <dbReference type="ARBA" id="ARBA00023204"/>
    </source>
</evidence>
<evidence type="ECO:0000259" key="5">
    <source>
        <dbReference type="Pfam" id="PF11967"/>
    </source>
</evidence>
<dbReference type="Pfam" id="PF11967">
    <property type="entry name" value="RecO_N"/>
    <property type="match status" value="1"/>
</dbReference>
<evidence type="ECO:0000256" key="2">
    <source>
        <dbReference type="ARBA" id="ARBA00023172"/>
    </source>
</evidence>
<proteinExistence type="inferred from homology"/>
<dbReference type="GO" id="GO:0006310">
    <property type="term" value="P:DNA recombination"/>
    <property type="evidence" value="ECO:0007669"/>
    <property type="project" value="UniProtKB-UniRule"/>
</dbReference>
<evidence type="ECO:0000313" key="7">
    <source>
        <dbReference type="Proteomes" id="UP000326903"/>
    </source>
</evidence>
<dbReference type="AlphaFoldDB" id="A0A5J5INF7"/>
<sequence>MIHATKGIVLRTIKYGETSVIAAIFTELFGIQSYIVNGVRTQSKNSKAHFFQSSSILEIQVYHNELKNLQRIKELKWNYLYKNILSDVTKNSVALYMVELLQKCLKQPETNADLFHFCEDAFMQLDIAENEVVANFPIFFATQLAQFFGLSIQDNYSDERNYFNVSEGNFTNKSLANDNFLETDVSYHFSQLLKVLHPSELKEIKLNKNIRKTILSGLENYYMFHIADFGAMKTLPVLHELLG</sequence>
<gene>
    <name evidence="4 6" type="primary">recO</name>
    <name evidence="6" type="ORF">FW778_07560</name>
</gene>
<reference evidence="6 7" key="1">
    <citation type="submission" date="2019-09" db="EMBL/GenBank/DDBJ databases">
        <title>Draft genome sequence of Ginsengibacter sp. BR5-29.</title>
        <authorList>
            <person name="Im W.-T."/>
        </authorList>
    </citation>
    <scope>NUCLEOTIDE SEQUENCE [LARGE SCALE GENOMIC DNA]</scope>
    <source>
        <strain evidence="6 7">BR5-29</strain>
    </source>
</reference>
<name>A0A5J5INF7_9BACT</name>
<evidence type="ECO:0000256" key="4">
    <source>
        <dbReference type="HAMAP-Rule" id="MF_00201"/>
    </source>
</evidence>
<dbReference type="InterPro" id="IPR012340">
    <property type="entry name" value="NA-bd_OB-fold"/>
</dbReference>
<dbReference type="Pfam" id="PF02565">
    <property type="entry name" value="RecO_C"/>
    <property type="match status" value="1"/>
</dbReference>
<dbReference type="PANTHER" id="PTHR33991:SF1">
    <property type="entry name" value="DNA REPAIR PROTEIN RECO"/>
    <property type="match status" value="1"/>
</dbReference>
<dbReference type="Gene3D" id="2.40.50.140">
    <property type="entry name" value="Nucleic acid-binding proteins"/>
    <property type="match status" value="1"/>
</dbReference>
<keyword evidence="2 4" id="KW-0233">DNA recombination</keyword>
<dbReference type="GO" id="GO:0006302">
    <property type="term" value="P:double-strand break repair"/>
    <property type="evidence" value="ECO:0007669"/>
    <property type="project" value="TreeGrafter"/>
</dbReference>
<keyword evidence="7" id="KW-1185">Reference proteome</keyword>
<dbReference type="Proteomes" id="UP000326903">
    <property type="component" value="Unassembled WGS sequence"/>
</dbReference>
<dbReference type="InterPro" id="IPR037278">
    <property type="entry name" value="ARFGAP/RecO"/>
</dbReference>
<comment type="function">
    <text evidence="4">Involved in DNA repair and RecF pathway recombination.</text>
</comment>
<comment type="similarity">
    <text evidence="4">Belongs to the RecO family.</text>
</comment>
<dbReference type="SUPFAM" id="SSF50249">
    <property type="entry name" value="Nucleic acid-binding proteins"/>
    <property type="match status" value="1"/>
</dbReference>
<dbReference type="GO" id="GO:0043590">
    <property type="term" value="C:bacterial nucleoid"/>
    <property type="evidence" value="ECO:0007669"/>
    <property type="project" value="TreeGrafter"/>
</dbReference>
<protein>
    <recommendedName>
        <fullName evidence="4">DNA repair protein RecO</fullName>
    </recommendedName>
    <alternativeName>
        <fullName evidence="4">Recombination protein O</fullName>
    </alternativeName>
</protein>
<comment type="caution">
    <text evidence="6">The sequence shown here is derived from an EMBL/GenBank/DDBJ whole genome shotgun (WGS) entry which is preliminary data.</text>
</comment>
<dbReference type="SUPFAM" id="SSF57863">
    <property type="entry name" value="ArfGap/RecO-like zinc finger"/>
    <property type="match status" value="1"/>
</dbReference>
<dbReference type="EMBL" id="VYQF01000001">
    <property type="protein sequence ID" value="KAA9041863.1"/>
    <property type="molecule type" value="Genomic_DNA"/>
</dbReference>